<dbReference type="AlphaFoldDB" id="A0A6N2K9U6"/>
<sequence length="78" mass="8780">MNMSTGFRHTYTILAAESLTEHGSAGFLRLEVLLKQHHALNRHLRTPEPLEAFEATLGTHPSAELPLQRFPPSNQEPH</sequence>
<dbReference type="EMBL" id="CAADRP010000191">
    <property type="protein sequence ID" value="VFU24728.1"/>
    <property type="molecule type" value="Genomic_DNA"/>
</dbReference>
<accession>A0A6N2K9U6</accession>
<name>A0A6N2K9U6_SALVM</name>
<proteinExistence type="predicted"/>
<reference evidence="1" key="1">
    <citation type="submission" date="2019-03" db="EMBL/GenBank/DDBJ databases">
        <authorList>
            <person name="Mank J."/>
            <person name="Almeida P."/>
        </authorList>
    </citation>
    <scope>NUCLEOTIDE SEQUENCE</scope>
    <source>
        <strain evidence="1">78183</strain>
    </source>
</reference>
<protein>
    <submittedName>
        <fullName evidence="1">Uncharacterized protein</fullName>
    </submittedName>
</protein>
<gene>
    <name evidence="1" type="ORF">SVIM_LOCUS49323</name>
</gene>
<evidence type="ECO:0000313" key="1">
    <source>
        <dbReference type="EMBL" id="VFU24728.1"/>
    </source>
</evidence>
<organism evidence="1">
    <name type="scientific">Salix viminalis</name>
    <name type="common">Common osier</name>
    <name type="synonym">Basket willow</name>
    <dbReference type="NCBI Taxonomy" id="40686"/>
    <lineage>
        <taxon>Eukaryota</taxon>
        <taxon>Viridiplantae</taxon>
        <taxon>Streptophyta</taxon>
        <taxon>Embryophyta</taxon>
        <taxon>Tracheophyta</taxon>
        <taxon>Spermatophyta</taxon>
        <taxon>Magnoliopsida</taxon>
        <taxon>eudicotyledons</taxon>
        <taxon>Gunneridae</taxon>
        <taxon>Pentapetalae</taxon>
        <taxon>rosids</taxon>
        <taxon>fabids</taxon>
        <taxon>Malpighiales</taxon>
        <taxon>Salicaceae</taxon>
        <taxon>Saliceae</taxon>
        <taxon>Salix</taxon>
    </lineage>
</organism>